<feature type="domain" description="Putative beta-lactamase-inhibitor-like PepSY-like" evidence="2">
    <location>
        <begin position="63"/>
        <end position="143"/>
    </location>
</feature>
<protein>
    <recommendedName>
        <fullName evidence="2">Putative beta-lactamase-inhibitor-like PepSY-like domain-containing protein</fullName>
    </recommendedName>
</protein>
<evidence type="ECO:0000313" key="3">
    <source>
        <dbReference type="EMBL" id="QCD35947.1"/>
    </source>
</evidence>
<evidence type="ECO:0000313" key="4">
    <source>
        <dbReference type="Proteomes" id="UP000297031"/>
    </source>
</evidence>
<dbReference type="OrthoDB" id="710080at2"/>
<evidence type="ECO:0000256" key="1">
    <source>
        <dbReference type="SAM" id="SignalP"/>
    </source>
</evidence>
<keyword evidence="1" id="KW-0732">Signal</keyword>
<dbReference type="Pfam" id="PF11396">
    <property type="entry name" value="PepSY_like"/>
    <property type="match status" value="2"/>
</dbReference>
<keyword evidence="4" id="KW-1185">Reference proteome</keyword>
<sequence>MKKLIMAILLIMATASAAHAAFDKYTIDRSNLPQAAQDILQEYFPKAKVSMIKIDKHLLKKTDYDVKLVNGTKIEFNNAGKWTSVDCKTREVPQGLIMKPIRNYLKKNFNDEKVVKIEKKSWGYELELSDGVELKFNLLGQFKSMSMDD</sequence>
<organism evidence="3 4">
    <name type="scientific">Muribaculum gordoncarteri</name>
    <dbReference type="NCBI Taxonomy" id="2530390"/>
    <lineage>
        <taxon>Bacteria</taxon>
        <taxon>Pseudomonadati</taxon>
        <taxon>Bacteroidota</taxon>
        <taxon>Bacteroidia</taxon>
        <taxon>Bacteroidales</taxon>
        <taxon>Muribaculaceae</taxon>
        <taxon>Muribaculum</taxon>
    </lineage>
</organism>
<dbReference type="Proteomes" id="UP000297031">
    <property type="component" value="Chromosome"/>
</dbReference>
<dbReference type="InterPro" id="IPR021533">
    <property type="entry name" value="PepSY-like"/>
</dbReference>
<reference evidence="3 4" key="1">
    <citation type="submission" date="2019-02" db="EMBL/GenBank/DDBJ databases">
        <title>Isolation and identification of novel species under the genus Muribaculum.</title>
        <authorList>
            <person name="Miyake S."/>
            <person name="Ding Y."/>
            <person name="Low A."/>
            <person name="Soh M."/>
            <person name="Seedorf H."/>
        </authorList>
    </citation>
    <scope>NUCLEOTIDE SEQUENCE [LARGE SCALE GENOMIC DNA]</scope>
    <source>
        <strain evidence="3 4">TLL-A4</strain>
    </source>
</reference>
<dbReference type="AlphaFoldDB" id="A0A4V1D1P7"/>
<dbReference type="KEGG" id="mgod:E7746_08675"/>
<gene>
    <name evidence="3" type="ORF">E7746_08675</name>
</gene>
<evidence type="ECO:0000259" key="2">
    <source>
        <dbReference type="Pfam" id="PF11396"/>
    </source>
</evidence>
<dbReference type="SUPFAM" id="SSF160574">
    <property type="entry name" value="BT0923-like"/>
    <property type="match status" value="1"/>
</dbReference>
<accession>A0A4V1D1P7</accession>
<feature type="signal peptide" evidence="1">
    <location>
        <begin position="1"/>
        <end position="20"/>
    </location>
</feature>
<name>A0A4V1D1P7_9BACT</name>
<proteinExistence type="predicted"/>
<feature type="chain" id="PRO_5020333695" description="Putative beta-lactamase-inhibitor-like PepSY-like domain-containing protein" evidence="1">
    <location>
        <begin position="21"/>
        <end position="149"/>
    </location>
</feature>
<feature type="domain" description="Putative beta-lactamase-inhibitor-like PepSY-like" evidence="2">
    <location>
        <begin position="25"/>
        <end position="56"/>
    </location>
</feature>
<dbReference type="EMBL" id="CP039393">
    <property type="protein sequence ID" value="QCD35947.1"/>
    <property type="molecule type" value="Genomic_DNA"/>
</dbReference>
<dbReference type="RefSeq" id="WP_136410551.1">
    <property type="nucleotide sequence ID" value="NZ_CP039393.1"/>
</dbReference>
<dbReference type="Gene3D" id="3.40.1420.30">
    <property type="match status" value="1"/>
</dbReference>